<dbReference type="PANTHER" id="PTHR34987:SF4">
    <property type="entry name" value="ALPHA-L-RHAMNOSIDASE C-TERMINAL DOMAIN-CONTAINING PROTEIN"/>
    <property type="match status" value="1"/>
</dbReference>
<dbReference type="Gene3D" id="1.50.10.10">
    <property type="match status" value="1"/>
</dbReference>
<proteinExistence type="predicted"/>
<dbReference type="EMBL" id="PDLM01000010">
    <property type="protein sequence ID" value="RDW67558.1"/>
    <property type="molecule type" value="Genomic_DNA"/>
</dbReference>
<organism evidence="3 4">
    <name type="scientific">Coleophoma cylindrospora</name>
    <dbReference type="NCBI Taxonomy" id="1849047"/>
    <lineage>
        <taxon>Eukaryota</taxon>
        <taxon>Fungi</taxon>
        <taxon>Dikarya</taxon>
        <taxon>Ascomycota</taxon>
        <taxon>Pezizomycotina</taxon>
        <taxon>Leotiomycetes</taxon>
        <taxon>Helotiales</taxon>
        <taxon>Dermateaceae</taxon>
        <taxon>Coleophoma</taxon>
    </lineage>
</organism>
<feature type="domain" description="Alpha-L-rhamnosidase C-terminal" evidence="2">
    <location>
        <begin position="748"/>
        <end position="818"/>
    </location>
</feature>
<dbReference type="InterPro" id="IPR008928">
    <property type="entry name" value="6-hairpin_glycosidase_sf"/>
</dbReference>
<dbReference type="Proteomes" id="UP000256645">
    <property type="component" value="Unassembled WGS sequence"/>
</dbReference>
<name>A0A3D8R0S8_9HELO</name>
<evidence type="ECO:0000259" key="2">
    <source>
        <dbReference type="Pfam" id="PF17390"/>
    </source>
</evidence>
<accession>A0A3D8R0S8</accession>
<keyword evidence="1" id="KW-0732">Signal</keyword>
<gene>
    <name evidence="3" type="ORF">BP6252_08954</name>
</gene>
<dbReference type="STRING" id="1849047.A0A3D8R0S8"/>
<feature type="signal peptide" evidence="1">
    <location>
        <begin position="1"/>
        <end position="24"/>
    </location>
</feature>
<dbReference type="Pfam" id="PF17390">
    <property type="entry name" value="Bac_rhamnosid_C"/>
    <property type="match status" value="1"/>
</dbReference>
<dbReference type="OrthoDB" id="10036721at2759"/>
<sequence length="847" mass="91144">MSTLPFSWVSLLCAVTLFCHLTSSTLVPPVSSAIGSKPSLSDLSSFAYNASISPTSPILTLDYGSEVLGTPTFDVVAVSGPSQFEFKYSEEFAGLNNKYGDGPWTFANGLSNTFRTETFNITEPGSYASYFLQGGLRWQSVKLLTNTTVTFSQIGLDTKTTILPNDQLPGFFNASKSIYSDIWGLGAKTVQAACVDNASLVSTWEVTDQGVLLHGQEPAQSAIGVNFSNYTMSFLTKIVRGGTGWRVASSIIPYGPYFVLTSNYPQDTSFLNTDTELLPPSSLVTGYGFSLVNQTTLTSGPVTSQTLNMTINEDQWYEINTTISSNGYKISINGTLVATISYDEAETWPSALFGPPSAVEGTWGFGPFQDQVAYVKDVSVFASNGTILYENPMTSTSILEEYGVAPNQLPLCLDGSKRDRVVWLGDFVHTARTVLASTNRTDHIFGVVDFEFAFQIDSGTGAGYTPTSAPMGSSPSYKTLRYPVNYAIDDYQIFFMVSLGDLYRTTGNLDLFKEYWNQTKLLSSAMLDKIDPITGLMGDTGSYFFSGAVNGTAPSALMVIALNQLVVVAEALGDTATAVQYKSAAANISTAVNSLLWNEEIGSYSYSLAAPTNISAASVAFAIRSGIANTTQASLSIASLSALKYGCGYLTDNTAPGSNSSQLSPNILGFLLESLFIANTTLSVPTLEVAKDLLDNFWSMMVTQNEYYSGATWEYLYPNGAPGIDLFTSLAHPWGSAPTYVLEEYVLGVSSLEAGYKKWKFQPLLYGLELDFAEGVIPVPGGSIFASWKLLNGSRVQLEVEAPAGTTGIIELPSIQQIYVESGSALQKNRSEISVNGGDKVVLYAIL</sequence>
<dbReference type="InterPro" id="IPR035398">
    <property type="entry name" value="Bac_rhamnosid_C"/>
</dbReference>
<dbReference type="Gene3D" id="2.60.420.10">
    <property type="entry name" value="Maltose phosphorylase, domain 3"/>
    <property type="match status" value="1"/>
</dbReference>
<dbReference type="SUPFAM" id="SSF48208">
    <property type="entry name" value="Six-hairpin glycosidases"/>
    <property type="match status" value="1"/>
</dbReference>
<comment type="caution">
    <text evidence="3">The sequence shown here is derived from an EMBL/GenBank/DDBJ whole genome shotgun (WGS) entry which is preliminary data.</text>
</comment>
<dbReference type="Gene3D" id="2.60.120.560">
    <property type="entry name" value="Exo-inulinase, domain 1"/>
    <property type="match status" value="1"/>
</dbReference>
<dbReference type="GO" id="GO:0003824">
    <property type="term" value="F:catalytic activity"/>
    <property type="evidence" value="ECO:0007669"/>
    <property type="project" value="UniProtKB-ARBA"/>
</dbReference>
<keyword evidence="4" id="KW-1185">Reference proteome</keyword>
<protein>
    <recommendedName>
        <fullName evidence="2">Alpha-L-rhamnosidase C-terminal domain-containing protein</fullName>
    </recommendedName>
</protein>
<dbReference type="AlphaFoldDB" id="A0A3D8R0S8"/>
<dbReference type="GO" id="GO:0005975">
    <property type="term" value="P:carbohydrate metabolic process"/>
    <property type="evidence" value="ECO:0007669"/>
    <property type="project" value="InterPro"/>
</dbReference>
<dbReference type="PANTHER" id="PTHR34987">
    <property type="entry name" value="C, PUTATIVE (AFU_ORTHOLOGUE AFUA_3G02880)-RELATED"/>
    <property type="match status" value="1"/>
</dbReference>
<feature type="chain" id="PRO_5017746714" description="Alpha-L-rhamnosidase C-terminal domain-containing protein" evidence="1">
    <location>
        <begin position="25"/>
        <end position="847"/>
    </location>
</feature>
<evidence type="ECO:0000313" key="3">
    <source>
        <dbReference type="EMBL" id="RDW67558.1"/>
    </source>
</evidence>
<evidence type="ECO:0000313" key="4">
    <source>
        <dbReference type="Proteomes" id="UP000256645"/>
    </source>
</evidence>
<dbReference type="InterPro" id="IPR012341">
    <property type="entry name" value="6hp_glycosidase-like_sf"/>
</dbReference>
<reference evidence="3 4" key="1">
    <citation type="journal article" date="2018" name="IMA Fungus">
        <title>IMA Genome-F 9: Draft genome sequence of Annulohypoxylon stygium, Aspergillus mulundensis, Berkeleyomyces basicola (syn. Thielaviopsis basicola), Ceratocystis smalleyi, two Cercospora beticola strains, Coleophoma cylindrospora, Fusarium fracticaudum, Phialophora cf. hyalina, and Morchella septimelata.</title>
        <authorList>
            <person name="Wingfield B.D."/>
            <person name="Bills G.F."/>
            <person name="Dong Y."/>
            <person name="Huang W."/>
            <person name="Nel W.J."/>
            <person name="Swalarsk-Parry B.S."/>
            <person name="Vaghefi N."/>
            <person name="Wilken P.M."/>
            <person name="An Z."/>
            <person name="de Beer Z.W."/>
            <person name="De Vos L."/>
            <person name="Chen L."/>
            <person name="Duong T.A."/>
            <person name="Gao Y."/>
            <person name="Hammerbacher A."/>
            <person name="Kikkert J.R."/>
            <person name="Li Y."/>
            <person name="Li H."/>
            <person name="Li K."/>
            <person name="Li Q."/>
            <person name="Liu X."/>
            <person name="Ma X."/>
            <person name="Naidoo K."/>
            <person name="Pethybridge S.J."/>
            <person name="Sun J."/>
            <person name="Steenkamp E.T."/>
            <person name="van der Nest M.A."/>
            <person name="van Wyk S."/>
            <person name="Wingfield M.J."/>
            <person name="Xiong C."/>
            <person name="Yue Q."/>
            <person name="Zhang X."/>
        </authorList>
    </citation>
    <scope>NUCLEOTIDE SEQUENCE [LARGE SCALE GENOMIC DNA]</scope>
    <source>
        <strain evidence="3 4">BP6252</strain>
    </source>
</reference>
<evidence type="ECO:0000256" key="1">
    <source>
        <dbReference type="SAM" id="SignalP"/>
    </source>
</evidence>